<evidence type="ECO:0000256" key="3">
    <source>
        <dbReference type="SAM" id="MobiDB-lite"/>
    </source>
</evidence>
<gene>
    <name evidence="4" type="ORF">SI7747_10013444</name>
    <name evidence="5" type="ORF">SI8410_10014543</name>
</gene>
<reference evidence="4" key="1">
    <citation type="submission" date="2019-12" db="EMBL/GenBank/DDBJ databases">
        <authorList>
            <person name="Scholz U."/>
            <person name="Mascher M."/>
            <person name="Fiebig A."/>
        </authorList>
    </citation>
    <scope>NUCLEOTIDE SEQUENCE</scope>
</reference>
<feature type="compositionally biased region" description="Polar residues" evidence="3">
    <location>
        <begin position="80"/>
        <end position="95"/>
    </location>
</feature>
<evidence type="ECO:0000313" key="5">
    <source>
        <dbReference type="EMBL" id="CAA7403865.1"/>
    </source>
</evidence>
<evidence type="ECO:0000313" key="6">
    <source>
        <dbReference type="Proteomes" id="UP000663760"/>
    </source>
</evidence>
<dbReference type="InterPro" id="IPR005651">
    <property type="entry name" value="Trm112-like"/>
</dbReference>
<proteinExistence type="inferred from homology"/>
<feature type="region of interest" description="Disordered" evidence="3">
    <location>
        <begin position="69"/>
        <end position="95"/>
    </location>
</feature>
<dbReference type="SUPFAM" id="SSF158997">
    <property type="entry name" value="Trm112p-like"/>
    <property type="match status" value="1"/>
</dbReference>
<dbReference type="PANTHER" id="PTHR33505:SF4">
    <property type="entry name" value="PROTEIN PREY, MITOCHONDRIAL"/>
    <property type="match status" value="1"/>
</dbReference>
<dbReference type="OrthoDB" id="1884515at2759"/>
<protein>
    <recommendedName>
        <fullName evidence="2">Protein preY, mitochondrial</fullName>
    </recommendedName>
</protein>
<accession>A0A7I8JAN8</accession>
<organism evidence="4">
    <name type="scientific">Spirodela intermedia</name>
    <name type="common">Intermediate duckweed</name>
    <dbReference type="NCBI Taxonomy" id="51605"/>
    <lineage>
        <taxon>Eukaryota</taxon>
        <taxon>Viridiplantae</taxon>
        <taxon>Streptophyta</taxon>
        <taxon>Embryophyta</taxon>
        <taxon>Tracheophyta</taxon>
        <taxon>Spermatophyta</taxon>
        <taxon>Magnoliopsida</taxon>
        <taxon>Liliopsida</taxon>
        <taxon>Araceae</taxon>
        <taxon>Lemnoideae</taxon>
        <taxon>Spirodela</taxon>
    </lineage>
</organism>
<dbReference type="Pfam" id="PF03966">
    <property type="entry name" value="Trm112p"/>
    <property type="match status" value="1"/>
</dbReference>
<dbReference type="AlphaFoldDB" id="A0A7I8JAN8"/>
<sequence>MVKGSRALLCGGGGATNVSVIRQALCEFLVCPLSKQPLRYCEETRSLVSEAIGVSYPVVDGIPYLLPQEGKLLDGPQSPNPGDNSTDKSSSMTAG</sequence>
<name>A0A7I8JAN8_SPIIN</name>
<dbReference type="EMBL" id="LR746273">
    <property type="protein sequence ID" value="CAA7403865.1"/>
    <property type="molecule type" value="Genomic_DNA"/>
</dbReference>
<dbReference type="Gene3D" id="2.20.25.10">
    <property type="match status" value="1"/>
</dbReference>
<evidence type="ECO:0000256" key="1">
    <source>
        <dbReference type="ARBA" id="ARBA00038479"/>
    </source>
</evidence>
<dbReference type="PANTHER" id="PTHR33505">
    <property type="entry name" value="ZGC:162634"/>
    <property type="match status" value="1"/>
</dbReference>
<dbReference type="EMBL" id="LR743597">
    <property type="protein sequence ID" value="CAA2627794.1"/>
    <property type="molecule type" value="Genomic_DNA"/>
</dbReference>
<dbReference type="Proteomes" id="UP000663760">
    <property type="component" value="Chromosome 10"/>
</dbReference>
<keyword evidence="6" id="KW-1185">Reference proteome</keyword>
<comment type="similarity">
    <text evidence="1">Belongs to the PREY family.</text>
</comment>
<evidence type="ECO:0000313" key="4">
    <source>
        <dbReference type="EMBL" id="CAA2627794.1"/>
    </source>
</evidence>
<evidence type="ECO:0000256" key="2">
    <source>
        <dbReference type="ARBA" id="ARBA00040939"/>
    </source>
</evidence>